<name>A0A378UHZ2_BERDE</name>
<dbReference type="AlphaFoldDB" id="A0A378UHZ2"/>
<reference evidence="1 2" key="1">
    <citation type="submission" date="2018-06" db="EMBL/GenBank/DDBJ databases">
        <authorList>
            <consortium name="Pathogen Informatics"/>
            <person name="Doyle S."/>
        </authorList>
    </citation>
    <scope>NUCLEOTIDE SEQUENCE [LARGE SCALE GENOMIC DNA]</scope>
    <source>
        <strain evidence="1 2">NCTC10295</strain>
    </source>
</reference>
<sequence>MSINTAFSIAITIKATIKMSGRKVIKGYCT</sequence>
<keyword evidence="2" id="KW-1185">Reference proteome</keyword>
<evidence type="ECO:0000313" key="1">
    <source>
        <dbReference type="EMBL" id="STZ76363.1"/>
    </source>
</evidence>
<gene>
    <name evidence="1" type="ORF">NCTC10295_01124</name>
</gene>
<proteinExistence type="predicted"/>
<evidence type="ECO:0000313" key="2">
    <source>
        <dbReference type="Proteomes" id="UP000254651"/>
    </source>
</evidence>
<accession>A0A378UHZ2</accession>
<dbReference type="Proteomes" id="UP000254651">
    <property type="component" value="Unassembled WGS sequence"/>
</dbReference>
<protein>
    <submittedName>
        <fullName evidence="1">Uncharacterized protein</fullName>
    </submittedName>
</protein>
<dbReference type="EMBL" id="UGQS01000002">
    <property type="protein sequence ID" value="STZ76363.1"/>
    <property type="molecule type" value="Genomic_DNA"/>
</dbReference>
<organism evidence="1 2">
    <name type="scientific">Bergeriella denitrificans</name>
    <name type="common">Neisseria denitrificans</name>
    <dbReference type="NCBI Taxonomy" id="494"/>
    <lineage>
        <taxon>Bacteria</taxon>
        <taxon>Pseudomonadati</taxon>
        <taxon>Pseudomonadota</taxon>
        <taxon>Betaproteobacteria</taxon>
        <taxon>Neisseriales</taxon>
        <taxon>Neisseriaceae</taxon>
        <taxon>Bergeriella</taxon>
    </lineage>
</organism>